<feature type="region of interest" description="Disordered" evidence="6">
    <location>
        <begin position="356"/>
        <end position="422"/>
    </location>
</feature>
<keyword evidence="7" id="KW-0472">Membrane</keyword>
<dbReference type="InterPro" id="IPR027383">
    <property type="entry name" value="Znf_put"/>
</dbReference>
<dbReference type="AlphaFoldDB" id="A0A7X0KUJ1"/>
<name>A0A7X0KUJ1_9MICO</name>
<dbReference type="GO" id="GO:0016987">
    <property type="term" value="F:sigma factor activity"/>
    <property type="evidence" value="ECO:0007669"/>
    <property type="project" value="UniProtKB-KW"/>
</dbReference>
<dbReference type="GO" id="GO:0006352">
    <property type="term" value="P:DNA-templated transcription initiation"/>
    <property type="evidence" value="ECO:0007669"/>
    <property type="project" value="InterPro"/>
</dbReference>
<dbReference type="InterPro" id="IPR036388">
    <property type="entry name" value="WH-like_DNA-bd_sf"/>
</dbReference>
<evidence type="ECO:0000259" key="8">
    <source>
        <dbReference type="Pfam" id="PF04542"/>
    </source>
</evidence>
<dbReference type="InterPro" id="IPR007627">
    <property type="entry name" value="RNA_pol_sigma70_r2"/>
</dbReference>
<keyword evidence="4" id="KW-0238">DNA-binding</keyword>
<dbReference type="Pfam" id="PF13490">
    <property type="entry name" value="zf-HC2"/>
    <property type="match status" value="1"/>
</dbReference>
<dbReference type="Pfam" id="PF04542">
    <property type="entry name" value="Sigma70_r2"/>
    <property type="match status" value="1"/>
</dbReference>
<dbReference type="GO" id="GO:0003677">
    <property type="term" value="F:DNA binding"/>
    <property type="evidence" value="ECO:0007669"/>
    <property type="project" value="UniProtKB-KW"/>
</dbReference>
<dbReference type="InterPro" id="IPR014284">
    <property type="entry name" value="RNA_pol_sigma-70_dom"/>
</dbReference>
<keyword evidence="7" id="KW-0812">Transmembrane</keyword>
<keyword evidence="3" id="KW-0731">Sigma factor</keyword>
<evidence type="ECO:0000256" key="7">
    <source>
        <dbReference type="SAM" id="Phobius"/>
    </source>
</evidence>
<dbReference type="Proteomes" id="UP000537775">
    <property type="component" value="Unassembled WGS sequence"/>
</dbReference>
<dbReference type="PANTHER" id="PTHR43133:SF8">
    <property type="entry name" value="RNA POLYMERASE SIGMA FACTOR HI_1459-RELATED"/>
    <property type="match status" value="1"/>
</dbReference>
<comment type="caution">
    <text evidence="10">The sequence shown here is derived from an EMBL/GenBank/DDBJ whole genome shotgun (WGS) entry which is preliminary data.</text>
</comment>
<keyword evidence="5" id="KW-0804">Transcription</keyword>
<evidence type="ECO:0000256" key="6">
    <source>
        <dbReference type="SAM" id="MobiDB-lite"/>
    </source>
</evidence>
<keyword evidence="11" id="KW-1185">Reference proteome</keyword>
<dbReference type="InterPro" id="IPR013324">
    <property type="entry name" value="RNA_pol_sigma_r3/r4-like"/>
</dbReference>
<evidence type="ECO:0000256" key="4">
    <source>
        <dbReference type="ARBA" id="ARBA00023125"/>
    </source>
</evidence>
<organism evidence="10 11">
    <name type="scientific">Microbacterium thalassium</name>
    <dbReference type="NCBI Taxonomy" id="362649"/>
    <lineage>
        <taxon>Bacteria</taxon>
        <taxon>Bacillati</taxon>
        <taxon>Actinomycetota</taxon>
        <taxon>Actinomycetes</taxon>
        <taxon>Micrococcales</taxon>
        <taxon>Microbacteriaceae</taxon>
        <taxon>Microbacterium</taxon>
    </lineage>
</organism>
<accession>A0A7X0KUJ1</accession>
<feature type="transmembrane region" description="Helical" evidence="7">
    <location>
        <begin position="270"/>
        <end position="289"/>
    </location>
</feature>
<dbReference type="InterPro" id="IPR013325">
    <property type="entry name" value="RNA_pol_sigma_r2"/>
</dbReference>
<dbReference type="SUPFAM" id="SSF88946">
    <property type="entry name" value="Sigma2 domain of RNA polymerase sigma factors"/>
    <property type="match status" value="1"/>
</dbReference>
<feature type="transmembrane region" description="Helical" evidence="7">
    <location>
        <begin position="244"/>
        <end position="263"/>
    </location>
</feature>
<evidence type="ECO:0000256" key="3">
    <source>
        <dbReference type="ARBA" id="ARBA00023082"/>
    </source>
</evidence>
<reference evidence="10 11" key="1">
    <citation type="submission" date="2020-08" db="EMBL/GenBank/DDBJ databases">
        <title>Sequencing the genomes of 1000 actinobacteria strains.</title>
        <authorList>
            <person name="Klenk H.-P."/>
        </authorList>
    </citation>
    <scope>NUCLEOTIDE SEQUENCE [LARGE SCALE GENOMIC DNA]</scope>
    <source>
        <strain evidence="10 11">DSM 12511</strain>
    </source>
</reference>
<dbReference type="PANTHER" id="PTHR43133">
    <property type="entry name" value="RNA POLYMERASE ECF-TYPE SIGMA FACTO"/>
    <property type="match status" value="1"/>
</dbReference>
<gene>
    <name evidence="10" type="ORF">HD594_001528</name>
</gene>
<evidence type="ECO:0000313" key="10">
    <source>
        <dbReference type="EMBL" id="MBB6391215.1"/>
    </source>
</evidence>
<evidence type="ECO:0000256" key="1">
    <source>
        <dbReference type="ARBA" id="ARBA00010641"/>
    </source>
</evidence>
<comment type="similarity">
    <text evidence="1">Belongs to the sigma-70 factor family. ECF subfamily.</text>
</comment>
<dbReference type="SUPFAM" id="SSF88659">
    <property type="entry name" value="Sigma3 and sigma4 domains of RNA polymerase sigma factors"/>
    <property type="match status" value="1"/>
</dbReference>
<keyword evidence="7" id="KW-1133">Transmembrane helix</keyword>
<feature type="domain" description="Putative zinc-finger" evidence="9">
    <location>
        <begin position="197"/>
        <end position="230"/>
    </location>
</feature>
<evidence type="ECO:0000313" key="11">
    <source>
        <dbReference type="Proteomes" id="UP000537775"/>
    </source>
</evidence>
<dbReference type="NCBIfam" id="TIGR02937">
    <property type="entry name" value="sigma70-ECF"/>
    <property type="match status" value="1"/>
</dbReference>
<feature type="transmembrane region" description="Helical" evidence="7">
    <location>
        <begin position="309"/>
        <end position="335"/>
    </location>
</feature>
<proteinExistence type="inferred from homology"/>
<feature type="domain" description="RNA polymerase sigma-70 region 2" evidence="8">
    <location>
        <begin position="34"/>
        <end position="100"/>
    </location>
</feature>
<dbReference type="EMBL" id="JACHML010000001">
    <property type="protein sequence ID" value="MBB6391215.1"/>
    <property type="molecule type" value="Genomic_DNA"/>
</dbReference>
<dbReference type="RefSeq" id="WP_184750371.1">
    <property type="nucleotide sequence ID" value="NZ_BAAAJR010000010.1"/>
</dbReference>
<dbReference type="InterPro" id="IPR039425">
    <property type="entry name" value="RNA_pol_sigma-70-like"/>
</dbReference>
<keyword evidence="2" id="KW-0805">Transcription regulation</keyword>
<dbReference type="Gene3D" id="1.10.10.10">
    <property type="entry name" value="Winged helix-like DNA-binding domain superfamily/Winged helix DNA-binding domain"/>
    <property type="match status" value="1"/>
</dbReference>
<evidence type="ECO:0000259" key="9">
    <source>
        <dbReference type="Pfam" id="PF13490"/>
    </source>
</evidence>
<evidence type="ECO:0000256" key="5">
    <source>
        <dbReference type="ARBA" id="ARBA00023163"/>
    </source>
</evidence>
<protein>
    <submittedName>
        <fullName evidence="10">RNA polymerase sigma factor (Sigma-70 family)</fullName>
    </submittedName>
</protein>
<evidence type="ECO:0000256" key="2">
    <source>
        <dbReference type="ARBA" id="ARBA00023015"/>
    </source>
</evidence>
<dbReference type="Gene3D" id="1.10.1740.10">
    <property type="match status" value="1"/>
</dbReference>
<sequence length="528" mass="54591">MTQDLAADRPTAALGDADLVLRTRSGDADAFAELWRRHYRSGIAVARSVTSSLDPDDLVQESYTRIFQSIQNGGGPTGSFRAYLFTSIRNTAATWGRARQETAIDVLDTMEDPATSEQATAEALDRSLTNQAFRSLPTRWQEVLWYTEIEQMKPSEVAPLLGMKASAVAQLAFRAREGLREAWIQAHLRSVHDGSECQWTIERLGAYARSNAARRDRRRIELHLKDCARCIIVAGEAEEVSHRLALVLLPLTVGIAGTAGYLASLQGGAVPAVALAAMPSTITAGAAVAPAPAGAESTAAAASGSSSSIGVGAMVSLVAATVVVIGGVFAGAAILSTPEGGAPSAAAPDAADSLSIDATVEGPDDPDAVVTRDPADDDGTEPDSPAPAPEDPIAPDDDVDAAAPAPAPAPAEPADPGDEADPAPIEEAVVESAVLPDGVPTIVASSSTTEADGTVTFSIELSGEPGATVRARIRGEEVARTSLDDAGNGVLVLTAEPWELLVGTRVELRYVSGDGQGRPLGAKLTDLV</sequence>